<proteinExistence type="evidence at transcript level"/>
<dbReference type="Gene3D" id="3.30.70.2190">
    <property type="match status" value="1"/>
</dbReference>
<feature type="domain" description="FAD-binding oxidoreductase/transferase type 4 C-terminal" evidence="7">
    <location>
        <begin position="2"/>
        <end position="242"/>
    </location>
</feature>
<dbReference type="GO" id="GO:0008720">
    <property type="term" value="F:D-lactate dehydrogenase (NAD+) activity"/>
    <property type="evidence" value="ECO:0007669"/>
    <property type="project" value="TreeGrafter"/>
</dbReference>
<gene>
    <name evidence="8" type="primary">Ldhd</name>
</gene>
<dbReference type="InterPro" id="IPR004113">
    <property type="entry name" value="FAD-bd_oxidored_4_C"/>
</dbReference>
<sequence>MPECILSAVCSFPTVLDAVNTASQVLQSGVPIARIELLDEVTMDAVNKFSKLNKPVAPTLFLEFHGSENGAKEQVNVTSEIAVENKGSDFEWAETQEQQNHLWKARHDVLYALLALRPGTRAVSTDVCVPISALPQAVTYAQSAVKESGLVAGILGHVGDGNFHCTLGIDIESQEELSKVKKLSGDIAQFALQLDGTCTGEHGIGIGKCYLLQEEVGSAGIGVMKSIKASLDPQNLMNPGKVFECMP</sequence>
<dbReference type="GO" id="GO:0050660">
    <property type="term" value="F:flavin adenine dinucleotide binding"/>
    <property type="evidence" value="ECO:0007669"/>
    <property type="project" value="InterPro"/>
</dbReference>
<dbReference type="Gene3D" id="3.30.70.2740">
    <property type="match status" value="1"/>
</dbReference>
<dbReference type="Gene3D" id="1.10.45.10">
    <property type="entry name" value="Vanillyl-alcohol Oxidase, Chain A, domain 4"/>
    <property type="match status" value="1"/>
</dbReference>
<evidence type="ECO:0000256" key="2">
    <source>
        <dbReference type="ARBA" id="ARBA00008000"/>
    </source>
</evidence>
<dbReference type="FunFam" id="3.30.70.2740:FF:000001">
    <property type="entry name" value="D-lactate dehydrogenase mitochondrial"/>
    <property type="match status" value="1"/>
</dbReference>
<evidence type="ECO:0000256" key="5">
    <source>
        <dbReference type="ARBA" id="ARBA00023002"/>
    </source>
</evidence>
<dbReference type="InterPro" id="IPR016171">
    <property type="entry name" value="Vanillyl_alc_oxidase_C-sub2"/>
</dbReference>
<evidence type="ECO:0000256" key="4">
    <source>
        <dbReference type="ARBA" id="ARBA00022827"/>
    </source>
</evidence>
<dbReference type="EMBL" id="LR787548">
    <property type="protein sequence ID" value="CAB3263410.1"/>
    <property type="molecule type" value="mRNA"/>
</dbReference>
<dbReference type="GO" id="GO:0004458">
    <property type="term" value="F:D-lactate dehydrogenase (cytochrome) activity"/>
    <property type="evidence" value="ECO:0007669"/>
    <property type="project" value="UniProtKB-EC"/>
</dbReference>
<dbReference type="FunFam" id="1.10.45.10:FF:000001">
    <property type="entry name" value="D-lactate dehydrogenase mitochondrial"/>
    <property type="match status" value="1"/>
</dbReference>
<dbReference type="GO" id="GO:1903457">
    <property type="term" value="P:lactate catabolic process"/>
    <property type="evidence" value="ECO:0007669"/>
    <property type="project" value="TreeGrafter"/>
</dbReference>
<comment type="similarity">
    <text evidence="2">Belongs to the FAD-binding oxidoreductase/transferase type 4 family.</text>
</comment>
<protein>
    <recommendedName>
        <fullName evidence="6">D-lactate dehydrogenase (cytochrome)</fullName>
        <ecNumber evidence="6">1.1.2.4</ecNumber>
    </recommendedName>
</protein>
<dbReference type="GO" id="GO:0005739">
    <property type="term" value="C:mitochondrion"/>
    <property type="evidence" value="ECO:0007669"/>
    <property type="project" value="TreeGrafter"/>
</dbReference>
<dbReference type="InterPro" id="IPR016164">
    <property type="entry name" value="FAD-linked_Oxase-like_C"/>
</dbReference>
<accession>A0A6F9DK51</accession>
<evidence type="ECO:0000313" key="8">
    <source>
        <dbReference type="EMBL" id="CAB3263410.1"/>
    </source>
</evidence>
<evidence type="ECO:0000256" key="6">
    <source>
        <dbReference type="ARBA" id="ARBA00038897"/>
    </source>
</evidence>
<dbReference type="AlphaFoldDB" id="A0A6F9DK51"/>
<evidence type="ECO:0000259" key="7">
    <source>
        <dbReference type="Pfam" id="PF02913"/>
    </source>
</evidence>
<organism evidence="8">
    <name type="scientific">Phallusia mammillata</name>
    <dbReference type="NCBI Taxonomy" id="59560"/>
    <lineage>
        <taxon>Eukaryota</taxon>
        <taxon>Metazoa</taxon>
        <taxon>Chordata</taxon>
        <taxon>Tunicata</taxon>
        <taxon>Ascidiacea</taxon>
        <taxon>Phlebobranchia</taxon>
        <taxon>Ascidiidae</taxon>
        <taxon>Phallusia</taxon>
    </lineage>
</organism>
<evidence type="ECO:0000256" key="3">
    <source>
        <dbReference type="ARBA" id="ARBA00022630"/>
    </source>
</evidence>
<dbReference type="EC" id="1.1.2.4" evidence="6"/>
<name>A0A6F9DK51_9ASCI</name>
<comment type="cofactor">
    <cofactor evidence="1">
        <name>FAD</name>
        <dbReference type="ChEBI" id="CHEBI:57692"/>
    </cofactor>
</comment>
<evidence type="ECO:0000256" key="1">
    <source>
        <dbReference type="ARBA" id="ARBA00001974"/>
    </source>
</evidence>
<keyword evidence="5" id="KW-0560">Oxidoreductase</keyword>
<dbReference type="Pfam" id="PF02913">
    <property type="entry name" value="FAD-oxidase_C"/>
    <property type="match status" value="1"/>
</dbReference>
<dbReference type="PANTHER" id="PTHR11748">
    <property type="entry name" value="D-LACTATE DEHYDROGENASE"/>
    <property type="match status" value="1"/>
</dbReference>
<keyword evidence="3" id="KW-0285">Flavoprotein</keyword>
<dbReference type="SUPFAM" id="SSF55103">
    <property type="entry name" value="FAD-linked oxidases, C-terminal domain"/>
    <property type="match status" value="1"/>
</dbReference>
<reference evidence="8" key="1">
    <citation type="submission" date="2020-04" db="EMBL/GenBank/DDBJ databases">
        <authorList>
            <person name="Neveu A P."/>
        </authorList>
    </citation>
    <scope>NUCLEOTIDE SEQUENCE</scope>
    <source>
        <tissue evidence="8">Whole embryo</tissue>
    </source>
</reference>
<keyword evidence="4" id="KW-0274">FAD</keyword>
<dbReference type="PANTHER" id="PTHR11748:SF111">
    <property type="entry name" value="D-LACTATE DEHYDROGENASE, MITOCHONDRIAL-RELATED"/>
    <property type="match status" value="1"/>
</dbReference>